<sequence>MVNPMKFLIFLLILVAIVGALRLRRILSDRAQQTDLPRPPGTRDLDEETAVRPEIDAASLAAARAKVSNEIPDEVLQDVLLDATPQQAAKLFAGVSDEVMAGAIGQQSSGVHFQGQAAAEDIASLNSLSSAVDELDIWNFGEEPKKA</sequence>
<reference evidence="1 2" key="1">
    <citation type="submission" date="2024-02" db="EMBL/GenBank/DDBJ databases">
        <title>Deinococcus xinjiangensis NBRC 107630.</title>
        <authorList>
            <person name="Ichikawa N."/>
            <person name="Katano-Makiyama Y."/>
            <person name="Hidaka K."/>
        </authorList>
    </citation>
    <scope>NUCLEOTIDE SEQUENCE [LARGE SCALE GENOMIC DNA]</scope>
    <source>
        <strain evidence="1 2">NBRC 107630</strain>
    </source>
</reference>
<dbReference type="RefSeq" id="WP_353540814.1">
    <property type="nucleotide sequence ID" value="NZ_BAABRN010000004.1"/>
</dbReference>
<proteinExistence type="predicted"/>
<evidence type="ECO:0000313" key="2">
    <source>
        <dbReference type="Proteomes" id="UP001458946"/>
    </source>
</evidence>
<evidence type="ECO:0000313" key="1">
    <source>
        <dbReference type="EMBL" id="GAA5500833.1"/>
    </source>
</evidence>
<organism evidence="1 2">
    <name type="scientific">Deinococcus xinjiangensis</name>
    <dbReference type="NCBI Taxonomy" id="457454"/>
    <lineage>
        <taxon>Bacteria</taxon>
        <taxon>Thermotogati</taxon>
        <taxon>Deinococcota</taxon>
        <taxon>Deinococci</taxon>
        <taxon>Deinococcales</taxon>
        <taxon>Deinococcaceae</taxon>
        <taxon>Deinococcus</taxon>
    </lineage>
</organism>
<comment type="caution">
    <text evidence="1">The sequence shown here is derived from an EMBL/GenBank/DDBJ whole genome shotgun (WGS) entry which is preliminary data.</text>
</comment>
<gene>
    <name evidence="1" type="ORF">Dxin01_00558</name>
</gene>
<accession>A0ABP9V6C8</accession>
<keyword evidence="2" id="KW-1185">Reference proteome</keyword>
<dbReference type="Proteomes" id="UP001458946">
    <property type="component" value="Unassembled WGS sequence"/>
</dbReference>
<dbReference type="EMBL" id="BAABRN010000004">
    <property type="protein sequence ID" value="GAA5500833.1"/>
    <property type="molecule type" value="Genomic_DNA"/>
</dbReference>
<protein>
    <submittedName>
        <fullName evidence="1">Uncharacterized protein</fullName>
    </submittedName>
</protein>
<name>A0ABP9V6C8_9DEIO</name>